<evidence type="ECO:0000313" key="3">
    <source>
        <dbReference type="EMBL" id="SKA06913.1"/>
    </source>
</evidence>
<reference evidence="3 4" key="1">
    <citation type="submission" date="2017-02" db="EMBL/GenBank/DDBJ databases">
        <authorList>
            <person name="Peterson S.W."/>
        </authorList>
    </citation>
    <scope>NUCLEOTIDE SEQUENCE [LARGE SCALE GENOMIC DNA]</scope>
    <source>
        <strain evidence="3 4">ATCC 43854</strain>
    </source>
</reference>
<feature type="compositionally biased region" description="Basic and acidic residues" evidence="1">
    <location>
        <begin position="181"/>
        <end position="201"/>
    </location>
</feature>
<dbReference type="Proteomes" id="UP000190449">
    <property type="component" value="Unassembled WGS sequence"/>
</dbReference>
<dbReference type="PROSITE" id="PS51257">
    <property type="entry name" value="PROKAR_LIPOPROTEIN"/>
    <property type="match status" value="1"/>
</dbReference>
<dbReference type="RefSeq" id="WP_078777120.1">
    <property type="nucleotide sequence ID" value="NZ_FUWU01000053.1"/>
</dbReference>
<protein>
    <submittedName>
        <fullName evidence="3">Major paralogous domain-containing protein</fullName>
    </submittedName>
</protein>
<sequence>MKLKTFAGMAFVAAFLITGCKSEADKVVHKACSVDLSKEENQDNCVKAIKEYCGESSREAVRIQKNIWGLESFRILNALNKGDPEKGARIKEDQKKLEEKWDKLALSSTCKDAVEDLFEAEYKEKLEEMAEKGKKAAQKNVKRETEGFISSIVDKIKSFFSSSPEETEPKEELPTAAVNESPKKEERTSAAIKKTEPKEEEPSATTQKTGFHDSRDGKTYRTMDFNGKTWMAENLNFAVNGSSCYENQPENCEKYGRLYTWDQAMAACPKGWRLPNNADFEQIKNSMEQEFGTRRAGAGLKSRGFMSVFAGDRFKEKYQLIDESNYLWSADDEGERAYDWVATTSSDDFFMGNIKFALKTNGMSVRCIQD</sequence>
<evidence type="ECO:0000256" key="1">
    <source>
        <dbReference type="SAM" id="MobiDB-lite"/>
    </source>
</evidence>
<evidence type="ECO:0000313" key="4">
    <source>
        <dbReference type="Proteomes" id="UP000190449"/>
    </source>
</evidence>
<feature type="region of interest" description="Disordered" evidence="1">
    <location>
        <begin position="161"/>
        <end position="219"/>
    </location>
</feature>
<feature type="compositionally biased region" description="Basic and acidic residues" evidence="1">
    <location>
        <begin position="210"/>
        <end position="219"/>
    </location>
</feature>
<name>A0A1T4QSZ7_9BACT</name>
<gene>
    <name evidence="3" type="ORF">SAMN02745108_02401</name>
</gene>
<accession>A0A1T4QSZ7</accession>
<dbReference type="NCBIfam" id="TIGR02145">
    <property type="entry name" value="Fib_succ_major"/>
    <property type="match status" value="1"/>
</dbReference>
<organism evidence="3 4">
    <name type="scientific">Fibrobacter intestinalis</name>
    <dbReference type="NCBI Taxonomy" id="28122"/>
    <lineage>
        <taxon>Bacteria</taxon>
        <taxon>Pseudomonadati</taxon>
        <taxon>Fibrobacterota</taxon>
        <taxon>Fibrobacteria</taxon>
        <taxon>Fibrobacterales</taxon>
        <taxon>Fibrobacteraceae</taxon>
        <taxon>Fibrobacter</taxon>
    </lineage>
</organism>
<dbReference type="STRING" id="28122.SAMN02745108_02401"/>
<dbReference type="InterPro" id="IPR011871">
    <property type="entry name" value="Fib_succ_major"/>
</dbReference>
<feature type="domain" description="Fibrobacter succinogenes major paralogous" evidence="2">
    <location>
        <begin position="225"/>
        <end position="369"/>
    </location>
</feature>
<dbReference type="AlphaFoldDB" id="A0A1T4QSZ7"/>
<evidence type="ECO:0000259" key="2">
    <source>
        <dbReference type="Pfam" id="PF09603"/>
    </source>
</evidence>
<proteinExistence type="predicted"/>
<dbReference type="Pfam" id="PF09603">
    <property type="entry name" value="Fib_succ_major"/>
    <property type="match status" value="1"/>
</dbReference>
<dbReference type="EMBL" id="FUWU01000053">
    <property type="protein sequence ID" value="SKA06913.1"/>
    <property type="molecule type" value="Genomic_DNA"/>
</dbReference>